<keyword evidence="3" id="KW-1185">Reference proteome</keyword>
<accession>A0A5J5EUR7</accession>
<evidence type="ECO:0000313" key="3">
    <source>
        <dbReference type="Proteomes" id="UP000326924"/>
    </source>
</evidence>
<feature type="region of interest" description="Disordered" evidence="1">
    <location>
        <begin position="1"/>
        <end position="57"/>
    </location>
</feature>
<proteinExistence type="predicted"/>
<feature type="region of interest" description="Disordered" evidence="1">
    <location>
        <begin position="195"/>
        <end position="214"/>
    </location>
</feature>
<name>A0A5J5EUR7_9PEZI</name>
<dbReference type="InParanoid" id="A0A5J5EUR7"/>
<dbReference type="AlphaFoldDB" id="A0A5J5EUR7"/>
<feature type="region of interest" description="Disordered" evidence="1">
    <location>
        <begin position="124"/>
        <end position="189"/>
    </location>
</feature>
<feature type="region of interest" description="Disordered" evidence="1">
    <location>
        <begin position="276"/>
        <end position="297"/>
    </location>
</feature>
<evidence type="ECO:0000256" key="1">
    <source>
        <dbReference type="SAM" id="MobiDB-lite"/>
    </source>
</evidence>
<dbReference type="EMBL" id="VXIS01000125">
    <property type="protein sequence ID" value="KAA8902921.1"/>
    <property type="molecule type" value="Genomic_DNA"/>
</dbReference>
<evidence type="ECO:0000313" key="2">
    <source>
        <dbReference type="EMBL" id="KAA8902921.1"/>
    </source>
</evidence>
<organism evidence="2 3">
    <name type="scientific">Sphaerosporella brunnea</name>
    <dbReference type="NCBI Taxonomy" id="1250544"/>
    <lineage>
        <taxon>Eukaryota</taxon>
        <taxon>Fungi</taxon>
        <taxon>Dikarya</taxon>
        <taxon>Ascomycota</taxon>
        <taxon>Pezizomycotina</taxon>
        <taxon>Pezizomycetes</taxon>
        <taxon>Pezizales</taxon>
        <taxon>Pyronemataceae</taxon>
        <taxon>Sphaerosporella</taxon>
    </lineage>
</organism>
<feature type="compositionally biased region" description="Polar residues" evidence="1">
    <location>
        <begin position="139"/>
        <end position="165"/>
    </location>
</feature>
<protein>
    <submittedName>
        <fullName evidence="2">Uncharacterized protein</fullName>
    </submittedName>
</protein>
<sequence>MQMSRDSQQDSPRGEGENSTPVATETSSDWALVQQRTVTPSAARPQHQPRVQDNSPEFPSEMLERIRQQFPNFIETPTQKHACVDWLLRNYTFEKRKHAFQAMKLAFPPALSADRGHLYRSQVGGSTPGGQQRAFAQGPNRTTPGPMESPTSLRITASTESGQRGNRTRGRWQTGRGNSARGRSGHGYMNARSTRGSFRRGHGHAIKAPEIPPQPRFMGSRFMALGIVPTDHVDSDMYNAWREAQGVPGPAAARKLSTSLLMEQIPHDVDQRWAQQDGATKDAQNASDVPGTYHGIQNFLFPDQNMEQDQRHLGDGLTHYHPG</sequence>
<feature type="compositionally biased region" description="Polar residues" evidence="1">
    <location>
        <begin position="276"/>
        <end position="287"/>
    </location>
</feature>
<gene>
    <name evidence="2" type="ORF">FN846DRAFT_891360</name>
</gene>
<dbReference type="Proteomes" id="UP000326924">
    <property type="component" value="Unassembled WGS sequence"/>
</dbReference>
<reference evidence="2 3" key="1">
    <citation type="submission" date="2019-09" db="EMBL/GenBank/DDBJ databases">
        <title>Draft genome of the ectomycorrhizal ascomycete Sphaerosporella brunnea.</title>
        <authorList>
            <consortium name="DOE Joint Genome Institute"/>
            <person name="Benucci G.M."/>
            <person name="Marozzi G."/>
            <person name="Antonielli L."/>
            <person name="Sanchez S."/>
            <person name="Marco P."/>
            <person name="Wang X."/>
            <person name="Falini L.B."/>
            <person name="Barry K."/>
            <person name="Haridas S."/>
            <person name="Lipzen A."/>
            <person name="Labutti K."/>
            <person name="Grigoriev I.V."/>
            <person name="Murat C."/>
            <person name="Martin F."/>
            <person name="Albertini E."/>
            <person name="Donnini D."/>
            <person name="Bonito G."/>
        </authorList>
    </citation>
    <scope>NUCLEOTIDE SEQUENCE [LARGE SCALE GENOMIC DNA]</scope>
    <source>
        <strain evidence="2 3">Sb_GMNB300</strain>
    </source>
</reference>
<comment type="caution">
    <text evidence="2">The sequence shown here is derived from an EMBL/GenBank/DDBJ whole genome shotgun (WGS) entry which is preliminary data.</text>
</comment>
<feature type="compositionally biased region" description="Polar residues" evidence="1">
    <location>
        <begin position="1"/>
        <end position="40"/>
    </location>
</feature>